<reference evidence="1" key="2">
    <citation type="submission" date="2023-01" db="EMBL/GenBank/DDBJ databases">
        <title>Draft genome sequence of Sulfitobacter pacificus strain NBRC 109915.</title>
        <authorList>
            <person name="Sun Q."/>
            <person name="Mori K."/>
        </authorList>
    </citation>
    <scope>NUCLEOTIDE SEQUENCE</scope>
    <source>
        <strain evidence="1">NBRC 109915</strain>
    </source>
</reference>
<comment type="caution">
    <text evidence="1">The sequence shown here is derived from an EMBL/GenBank/DDBJ whole genome shotgun (WGS) entry which is preliminary data.</text>
</comment>
<gene>
    <name evidence="1" type="ORF">GCM10007927_07380</name>
</gene>
<proteinExistence type="predicted"/>
<organism evidence="1 2">
    <name type="scientific">Sulfitobacter pacificus</name>
    <dbReference type="NCBI Taxonomy" id="1499314"/>
    <lineage>
        <taxon>Bacteria</taxon>
        <taxon>Pseudomonadati</taxon>
        <taxon>Pseudomonadota</taxon>
        <taxon>Alphaproteobacteria</taxon>
        <taxon>Rhodobacterales</taxon>
        <taxon>Roseobacteraceae</taxon>
        <taxon>Sulfitobacter</taxon>
    </lineage>
</organism>
<dbReference type="Proteomes" id="UP001161388">
    <property type="component" value="Unassembled WGS sequence"/>
</dbReference>
<evidence type="ECO:0000313" key="1">
    <source>
        <dbReference type="EMBL" id="GLQ25935.1"/>
    </source>
</evidence>
<accession>A0ABQ5VEK8</accession>
<dbReference type="Pfam" id="PF14414">
    <property type="entry name" value="WHH"/>
    <property type="match status" value="1"/>
</dbReference>
<dbReference type="EMBL" id="BSNL01000001">
    <property type="protein sequence ID" value="GLQ25935.1"/>
    <property type="molecule type" value="Genomic_DNA"/>
</dbReference>
<keyword evidence="2" id="KW-1185">Reference proteome</keyword>
<dbReference type="InterPro" id="IPR032869">
    <property type="entry name" value="WHH_dom_containing"/>
</dbReference>
<protein>
    <submittedName>
        <fullName evidence="1">Uncharacterized protein</fullName>
    </submittedName>
</protein>
<sequence length="67" mass="7453">MIQALCKPTSFVCEACAELPDGYDNGDFTWHHKEDGTTMELVDHDLHAVNKHTGGVSLYDGQHFDGF</sequence>
<name>A0ABQ5VEK8_9RHOB</name>
<dbReference type="RefSeq" id="WP_386258892.1">
    <property type="nucleotide sequence ID" value="NZ_BSNL01000001.1"/>
</dbReference>
<reference evidence="1" key="1">
    <citation type="journal article" date="2014" name="Int. J. Syst. Evol. Microbiol.">
        <title>Complete genome of a new Firmicutes species belonging to the dominant human colonic microbiota ('Ruminococcus bicirculans') reveals two chromosomes and a selective capacity to utilize plant glucans.</title>
        <authorList>
            <consortium name="NISC Comparative Sequencing Program"/>
            <person name="Wegmann U."/>
            <person name="Louis P."/>
            <person name="Goesmann A."/>
            <person name="Henrissat B."/>
            <person name="Duncan S.H."/>
            <person name="Flint H.J."/>
        </authorList>
    </citation>
    <scope>NUCLEOTIDE SEQUENCE</scope>
    <source>
        <strain evidence="1">NBRC 109915</strain>
    </source>
</reference>
<evidence type="ECO:0000313" key="2">
    <source>
        <dbReference type="Proteomes" id="UP001161388"/>
    </source>
</evidence>